<proteinExistence type="predicted"/>
<evidence type="ECO:0000313" key="3">
    <source>
        <dbReference type="Proteomes" id="UP000078240"/>
    </source>
</evidence>
<dbReference type="AlphaFoldDB" id="A0A179F7W5"/>
<protein>
    <submittedName>
        <fullName evidence="2">Uncharacterized protein</fullName>
    </submittedName>
</protein>
<sequence length="427" mass="46537">MGSLSGLTYAQAAKKQHTALLATKYACQTVQAQPPQPVPVITPFVAADNSVQAVKHIHSDESLVSTGVRLSSCSHVHTRGDLQPDTPTGARKWSKGKCDNGADFAGRLWRAKSDAIPSQRQCADTQQPRRPLMTNTKSGAKQISDHMTMTETKQECVIDPARIGLSEAPMPSVNIWSQRREAQSTAAKPAATTAGGAISGDPTPALREGFKDTIDPGLYAFQALEGETQLRKTGNIAQPEQNGIGGSTVTERNTTAIKFELLFPIDGSFSWPAPMKEEKERVAGSFCPHDKTGTQAFTFQAKPRHKQKWVAYNYVPSVKFEIQISPLRRSKPRRGGQSASFANSSDVICSRERTETTSLLSARTRSDMDPSDAEGQKRTQRKNSGAQFGDPASFHPAVRIALSPISPRFRLRRLSTSFQNLHAAQSH</sequence>
<feature type="region of interest" description="Disordered" evidence="1">
    <location>
        <begin position="356"/>
        <end position="392"/>
    </location>
</feature>
<dbReference type="Proteomes" id="UP000078240">
    <property type="component" value="Unassembled WGS sequence"/>
</dbReference>
<feature type="compositionally biased region" description="Low complexity" evidence="1">
    <location>
        <begin position="185"/>
        <end position="196"/>
    </location>
</feature>
<accession>A0A179F7W5</accession>
<name>A0A179F7W5_PURLI</name>
<feature type="region of interest" description="Disordered" evidence="1">
    <location>
        <begin position="115"/>
        <end position="141"/>
    </location>
</feature>
<dbReference type="EMBL" id="LSBH01000025">
    <property type="protein sequence ID" value="OAQ61361.1"/>
    <property type="molecule type" value="Genomic_DNA"/>
</dbReference>
<comment type="caution">
    <text evidence="2">The sequence shown here is derived from an EMBL/GenBank/DDBJ whole genome shotgun (WGS) entry which is preliminary data.</text>
</comment>
<evidence type="ECO:0000256" key="1">
    <source>
        <dbReference type="SAM" id="MobiDB-lite"/>
    </source>
</evidence>
<feature type="region of interest" description="Disordered" evidence="1">
    <location>
        <begin position="184"/>
        <end position="203"/>
    </location>
</feature>
<gene>
    <name evidence="2" type="ORF">VFPBJ_11443</name>
</gene>
<feature type="compositionally biased region" description="Polar residues" evidence="1">
    <location>
        <begin position="116"/>
        <end position="141"/>
    </location>
</feature>
<evidence type="ECO:0000313" key="2">
    <source>
        <dbReference type="EMBL" id="OAQ61361.1"/>
    </source>
</evidence>
<organism evidence="2 3">
    <name type="scientific">Purpureocillium lilacinum</name>
    <name type="common">Paecilomyces lilacinus</name>
    <dbReference type="NCBI Taxonomy" id="33203"/>
    <lineage>
        <taxon>Eukaryota</taxon>
        <taxon>Fungi</taxon>
        <taxon>Dikarya</taxon>
        <taxon>Ascomycota</taxon>
        <taxon>Pezizomycotina</taxon>
        <taxon>Sordariomycetes</taxon>
        <taxon>Hypocreomycetidae</taxon>
        <taxon>Hypocreales</taxon>
        <taxon>Ophiocordycipitaceae</taxon>
        <taxon>Purpureocillium</taxon>
    </lineage>
</organism>
<reference evidence="2 3" key="1">
    <citation type="submission" date="2016-01" db="EMBL/GenBank/DDBJ databases">
        <title>Biosynthesis of antibiotic leucinostatins and their inhibition on Phytophthora in bio-control Purpureocillium lilacinum.</title>
        <authorList>
            <person name="Wang G."/>
            <person name="Liu Z."/>
            <person name="Lin R."/>
            <person name="Li E."/>
            <person name="Mao Z."/>
            <person name="Ling J."/>
            <person name="Yin W."/>
            <person name="Xie B."/>
        </authorList>
    </citation>
    <scope>NUCLEOTIDE SEQUENCE [LARGE SCALE GENOMIC DNA]</scope>
    <source>
        <strain evidence="2">PLBJ-1</strain>
    </source>
</reference>